<dbReference type="EMBL" id="JYIJ01000015">
    <property type="protein sequence ID" value="KWX04458.1"/>
    <property type="molecule type" value="Genomic_DNA"/>
</dbReference>
<dbReference type="GO" id="GO:0004528">
    <property type="term" value="F:phosphodiesterase I activity"/>
    <property type="evidence" value="ECO:0007669"/>
    <property type="project" value="UniProtKB-EC"/>
</dbReference>
<dbReference type="SUPFAM" id="SSF53649">
    <property type="entry name" value="Alkaline phosphatase-like"/>
    <property type="match status" value="1"/>
</dbReference>
<dbReference type="PANTHER" id="PTHR10151:SF120">
    <property type="entry name" value="BIS(5'-ADENOSYL)-TRIPHOSPHATASE"/>
    <property type="match status" value="1"/>
</dbReference>
<evidence type="ECO:0000313" key="2">
    <source>
        <dbReference type="EMBL" id="KWX04458.1"/>
    </source>
</evidence>
<gene>
    <name evidence="1" type="ORF">LI90_1442</name>
    <name evidence="2" type="ORF">TH66_07750</name>
    <name evidence="3" type="ORF">TR74_15450</name>
</gene>
<dbReference type="InterPro" id="IPR017850">
    <property type="entry name" value="Alkaline_phosphatase_core_sf"/>
</dbReference>
<organism evidence="1 4">
    <name type="scientific">Carbonactinospora thermoautotrophica</name>
    <dbReference type="NCBI Taxonomy" id="1469144"/>
    <lineage>
        <taxon>Bacteria</taxon>
        <taxon>Bacillati</taxon>
        <taxon>Actinomycetota</taxon>
        <taxon>Actinomycetes</taxon>
        <taxon>Kitasatosporales</taxon>
        <taxon>Carbonactinosporaceae</taxon>
        <taxon>Carbonactinospora</taxon>
    </lineage>
</organism>
<evidence type="ECO:0000313" key="4">
    <source>
        <dbReference type="Proteomes" id="UP000070188"/>
    </source>
</evidence>
<dbReference type="EC" id="3.1.4.1" evidence="1"/>
<keyword evidence="4" id="KW-1185">Reference proteome</keyword>
<dbReference type="PATRIC" id="fig|1469144.10.peg.1583"/>
<reference evidence="4" key="4">
    <citation type="submission" date="2015-04" db="EMBL/GenBank/DDBJ databases">
        <title>Physiological reanalysis, assessment of diazotrophy, and genome sequences of multiple isolates of Streptomyces thermoautotrophicus.</title>
        <authorList>
            <person name="MacKellar D.C."/>
            <person name="Lieber L."/>
            <person name="Norman J."/>
            <person name="Bolger A."/>
            <person name="Tobin C."/>
            <person name="Murray J.W."/>
            <person name="Chang R."/>
            <person name="Ford T."/>
            <person name="Nguyen P.Q."/>
            <person name="Woodward J."/>
            <person name="Permingeat H."/>
            <person name="Joshi N.S."/>
            <person name="Silver P.A."/>
            <person name="Usadel B."/>
            <person name="Rutherford A.W."/>
            <person name="Friesen M."/>
            <person name="Prell J."/>
        </authorList>
    </citation>
    <scope>NUCLEOTIDE SEQUENCE [LARGE SCALE GENOMIC DNA]</scope>
    <source>
        <strain evidence="4">H1</strain>
    </source>
</reference>
<reference evidence="5" key="2">
    <citation type="submission" date="2015-02" db="EMBL/GenBank/DDBJ databases">
        <title>Physiological reanalysis, assessment of diazotrophy, and genome sequences of multiple isolates of Streptomyces thermoautotrophicus.</title>
        <authorList>
            <person name="MacKellar D.C."/>
            <person name="Lieber L."/>
            <person name="Norman J."/>
            <person name="Bolger A."/>
            <person name="Tobin C."/>
            <person name="Murray J.W."/>
            <person name="Friesen M."/>
            <person name="Prell J."/>
        </authorList>
    </citation>
    <scope>NUCLEOTIDE SEQUENCE [LARGE SCALE GENOMIC DNA]</scope>
    <source>
        <strain evidence="5">UBT1</strain>
    </source>
</reference>
<proteinExistence type="predicted"/>
<dbReference type="Proteomes" id="UP000070598">
    <property type="component" value="Unassembled WGS sequence"/>
</dbReference>
<keyword evidence="1" id="KW-0378">Hydrolase</keyword>
<dbReference type="Proteomes" id="UP000070188">
    <property type="component" value="Unassembled WGS sequence"/>
</dbReference>
<evidence type="ECO:0000313" key="1">
    <source>
        <dbReference type="EMBL" id="KWW99803.1"/>
    </source>
</evidence>
<sequence>MSGVPAVAPPRYGEAALADLTPSLLAALGVPGEPNPLGLAPVTKVCLLLIDGLGYELLRDHPDRAPYLCSLLDTGRVLTAGFPATTAVSLASVGTGLPPGEHGLVGYTVAIPDTGRLMHQLRWDPDVDPEVWQPNETVYARARAAGVAASHVGPTLFRQSGLTRATLRGARYQGADTVGERIMRTVELLEADEPCLVHAYYPDLDATGHRNGVGSEAWRLQLEHVDRLVEQLAARLPRGAVLYVTADHGMVDVPEETRIDVDASPELTDGVALLGGEARARHVYVRDGAAEDVLAAWRELLAGKAWVLGREEAIATGWFGPKVADWVRPRIGDVVVAACGQTALVAREREPRESLLIGMHGSMTPAELLVPLLEVRV</sequence>
<evidence type="ECO:0000313" key="3">
    <source>
        <dbReference type="EMBL" id="KWX08334.1"/>
    </source>
</evidence>
<evidence type="ECO:0000313" key="6">
    <source>
        <dbReference type="Proteomes" id="UP000070659"/>
    </source>
</evidence>
<dbReference type="EMBL" id="JYIK01000990">
    <property type="protein sequence ID" value="KWX08334.1"/>
    <property type="molecule type" value="Genomic_DNA"/>
</dbReference>
<dbReference type="Gene3D" id="3.40.720.10">
    <property type="entry name" value="Alkaline Phosphatase, subunit A"/>
    <property type="match status" value="1"/>
</dbReference>
<dbReference type="STRING" id="1469144.LI90_1442"/>
<dbReference type="Proteomes" id="UP000070659">
    <property type="component" value="Unassembled WGS sequence"/>
</dbReference>
<dbReference type="PANTHER" id="PTHR10151">
    <property type="entry name" value="ECTONUCLEOTIDE PYROPHOSPHATASE/PHOSPHODIESTERASE"/>
    <property type="match status" value="1"/>
</dbReference>
<dbReference type="AlphaFoldDB" id="A0A132MPT8"/>
<comment type="caution">
    <text evidence="1">The sequence shown here is derived from an EMBL/GenBank/DDBJ whole genome shotgun (WGS) entry which is preliminary data.</text>
</comment>
<dbReference type="RefSeq" id="WP_066885735.1">
    <property type="nucleotide sequence ID" value="NZ_JYIJ01000015.1"/>
</dbReference>
<accession>A0A132MPT8</accession>
<evidence type="ECO:0000313" key="5">
    <source>
        <dbReference type="Proteomes" id="UP000070598"/>
    </source>
</evidence>
<name>A0A132MPT8_9ACTN</name>
<dbReference type="EMBL" id="LAXD01000001">
    <property type="protein sequence ID" value="KWW99803.1"/>
    <property type="molecule type" value="Genomic_DNA"/>
</dbReference>
<protein>
    <submittedName>
        <fullName evidence="1 2">Phosphodiesterase</fullName>
        <ecNumber evidence="1">3.1.4.1</ecNumber>
    </submittedName>
</protein>
<dbReference type="Pfam" id="PF01663">
    <property type="entry name" value="Phosphodiest"/>
    <property type="match status" value="1"/>
</dbReference>
<dbReference type="InterPro" id="IPR002591">
    <property type="entry name" value="Phosphodiest/P_Trfase"/>
</dbReference>
<reference evidence="2 6" key="1">
    <citation type="submission" date="2015-02" db="EMBL/GenBank/DDBJ databases">
        <title>Physiological reanalysis, assessment of diazotrophy, and genome sequences of multiple isolates of Streptomyces thermoautotrophicus.</title>
        <authorList>
            <person name="MacKellar D.C."/>
            <person name="Lieber L."/>
            <person name="Norman J."/>
            <person name="Bolger A."/>
            <person name="Tobin C."/>
            <person name="Murray J.W."/>
            <person name="Prell J."/>
        </authorList>
    </citation>
    <scope>NUCLEOTIDE SEQUENCE [LARGE SCALE GENOMIC DNA]</scope>
    <source>
        <strain evidence="2 6">UBT1</strain>
    </source>
</reference>
<reference evidence="1" key="3">
    <citation type="submission" date="2015-04" db="EMBL/GenBank/DDBJ databases">
        <title>Physiological reanalysis, assessment of diazotrophy, and genome sequences of multiple isolates of Streptomyces thermoautotrophicus.</title>
        <authorList>
            <person name="MacKellar D.C."/>
            <person name="Lieber L."/>
            <person name="Norman J."/>
            <person name="Bolger A."/>
            <person name="Tobin C."/>
            <person name="Murray J.W."/>
            <person name="Woodward J."/>
            <person name="Friesen M."/>
            <person name="Prell J."/>
        </authorList>
    </citation>
    <scope>NUCLEOTIDE SEQUENCE [LARGE SCALE GENOMIC DNA]</scope>
    <source>
        <strain evidence="1">H1</strain>
    </source>
</reference>